<reference evidence="4" key="1">
    <citation type="submission" date="2016-06" db="UniProtKB">
        <authorList>
            <consortium name="WormBaseParasite"/>
        </authorList>
    </citation>
    <scope>IDENTIFICATION</scope>
</reference>
<keyword evidence="3" id="KW-1185">Reference proteome</keyword>
<dbReference type="Proteomes" id="UP000270296">
    <property type="component" value="Unassembled WGS sequence"/>
</dbReference>
<feature type="domain" description="Methyltransferase" evidence="1">
    <location>
        <begin position="41"/>
        <end position="86"/>
    </location>
</feature>
<dbReference type="OrthoDB" id="5875367at2759"/>
<evidence type="ECO:0000313" key="4">
    <source>
        <dbReference type="WBParaSite" id="SBAD_0000791601-mRNA-1"/>
    </source>
</evidence>
<organism evidence="4">
    <name type="scientific">Soboliphyme baturini</name>
    <dbReference type="NCBI Taxonomy" id="241478"/>
    <lineage>
        <taxon>Eukaryota</taxon>
        <taxon>Metazoa</taxon>
        <taxon>Ecdysozoa</taxon>
        <taxon>Nematoda</taxon>
        <taxon>Enoplea</taxon>
        <taxon>Dorylaimia</taxon>
        <taxon>Dioctophymatida</taxon>
        <taxon>Dioctophymatoidea</taxon>
        <taxon>Soboliphymatidae</taxon>
        <taxon>Soboliphyme</taxon>
    </lineage>
</organism>
<dbReference type="EMBL" id="UZAM01010788">
    <property type="protein sequence ID" value="VDP13756.1"/>
    <property type="molecule type" value="Genomic_DNA"/>
</dbReference>
<evidence type="ECO:0000259" key="1">
    <source>
        <dbReference type="Pfam" id="PF13679"/>
    </source>
</evidence>
<dbReference type="WBParaSite" id="SBAD_0000791601-mRNA-1">
    <property type="protein sequence ID" value="SBAD_0000791601-mRNA-1"/>
    <property type="gene ID" value="SBAD_0000791601"/>
</dbReference>
<evidence type="ECO:0000313" key="2">
    <source>
        <dbReference type="EMBL" id="VDP13756.1"/>
    </source>
</evidence>
<gene>
    <name evidence="2" type="ORF">SBAD_LOCUS7628</name>
</gene>
<accession>A0A183IVH9</accession>
<evidence type="ECO:0000313" key="3">
    <source>
        <dbReference type="Proteomes" id="UP000270296"/>
    </source>
</evidence>
<dbReference type="Pfam" id="PF13679">
    <property type="entry name" value="Methyltransf_32"/>
    <property type="match status" value="1"/>
</dbReference>
<sequence>MLFFSVEFHALSVRDSDDFLLTFNNLLPKVCSGLCHVRSLKLDNRSVAIVGLHCCGDLQAVIFRLMQKVHRVKMCLTVGCCYHRMTPIEGSTRVLSSCCHKQTRCIRMRQELKNDIEETG</sequence>
<dbReference type="AlphaFoldDB" id="A0A183IVH9"/>
<name>A0A183IVH9_9BILA</name>
<reference evidence="2 3" key="2">
    <citation type="submission" date="2018-11" db="EMBL/GenBank/DDBJ databases">
        <authorList>
            <consortium name="Pathogen Informatics"/>
        </authorList>
    </citation>
    <scope>NUCLEOTIDE SEQUENCE [LARGE SCALE GENOMIC DNA]</scope>
</reference>
<dbReference type="InterPro" id="IPR025714">
    <property type="entry name" value="Methyltranfer_dom"/>
</dbReference>
<protein>
    <submittedName>
        <fullName evidence="4">Methyltranfer_dom domain-containing protein</fullName>
    </submittedName>
</protein>
<proteinExistence type="predicted"/>